<accession>A0A2N8LAS7</accession>
<keyword evidence="1" id="KW-1133">Transmembrane helix</keyword>
<feature type="transmembrane region" description="Helical" evidence="1">
    <location>
        <begin position="279"/>
        <end position="305"/>
    </location>
</feature>
<evidence type="ECO:0000256" key="1">
    <source>
        <dbReference type="SAM" id="Phobius"/>
    </source>
</evidence>
<feature type="transmembrane region" description="Helical" evidence="1">
    <location>
        <begin position="427"/>
        <end position="446"/>
    </location>
</feature>
<keyword evidence="1" id="KW-0472">Membrane</keyword>
<evidence type="ECO:0000313" key="3">
    <source>
        <dbReference type="Proteomes" id="UP000235963"/>
    </source>
</evidence>
<feature type="transmembrane region" description="Helical" evidence="1">
    <location>
        <begin position="235"/>
        <end position="258"/>
    </location>
</feature>
<feature type="transmembrane region" description="Helical" evidence="1">
    <location>
        <begin position="108"/>
        <end position="124"/>
    </location>
</feature>
<feature type="transmembrane region" description="Helical" evidence="1">
    <location>
        <begin position="325"/>
        <end position="350"/>
    </location>
</feature>
<dbReference type="InterPro" id="IPR025291">
    <property type="entry name" value="DUF4153"/>
</dbReference>
<keyword evidence="1" id="KW-0812">Transmembrane</keyword>
<comment type="caution">
    <text evidence="2">The sequence shown here is derived from an EMBL/GenBank/DDBJ whole genome shotgun (WGS) entry which is preliminary data.</text>
</comment>
<feature type="transmembrane region" description="Helical" evidence="1">
    <location>
        <begin position="175"/>
        <end position="199"/>
    </location>
</feature>
<feature type="transmembrane region" description="Helical" evidence="1">
    <location>
        <begin position="395"/>
        <end position="415"/>
    </location>
</feature>
<dbReference type="OrthoDB" id="2208197at2"/>
<dbReference type="AlphaFoldDB" id="A0A2N8LAS7"/>
<protein>
    <submittedName>
        <fullName evidence="2">Uncharacterized protein</fullName>
    </submittedName>
</protein>
<reference evidence="2 3" key="1">
    <citation type="submission" date="2015-12" db="EMBL/GenBank/DDBJ databases">
        <title>Streptococcus penaeicida sp. nov.</title>
        <authorList>
            <person name="Gomez-Gil B."/>
            <person name="Morales-Covarrubias M."/>
        </authorList>
    </citation>
    <scope>NUCLEOTIDE SEQUENCE [LARGE SCALE GENOMIC DNA]</scope>
    <source>
        <strain evidence="2 3">CAIM 1838</strain>
    </source>
</reference>
<feature type="transmembrane region" description="Helical" evidence="1">
    <location>
        <begin position="85"/>
        <end position="102"/>
    </location>
</feature>
<name>A0A2N8LAS7_9STRE</name>
<evidence type="ECO:0000313" key="2">
    <source>
        <dbReference type="EMBL" id="PND47261.1"/>
    </source>
</evidence>
<feature type="transmembrane region" description="Helical" evidence="1">
    <location>
        <begin position="53"/>
        <end position="73"/>
    </location>
</feature>
<keyword evidence="3" id="KW-1185">Reference proteome</keyword>
<dbReference type="Pfam" id="PF13687">
    <property type="entry name" value="DUF4153"/>
    <property type="match status" value="1"/>
</dbReference>
<proteinExistence type="predicted"/>
<sequence>MILPQRRSRLLTPLFIQKLSQRELRHYKIGAYLSYIPAYLYIVNIFSDNRSHLILAALAAIGLTEWNLAHFDYQHYWKEKRLEDTLLLFSLLAQLLAIGLWGLPEELAILQLLGLHITFIYYVLSRNNLLIQGRFGVLSFIDAFRGFWTIPFGHFRFRSRMRKIKMATEDAKPAINPGILVTVLVSLIVASILGSFAISQLQVVSENFKDVTQEIAHFFGSLFSNLTWLDYLCDLFIYGPLSLPLGAYLYGLIIAPVIHQKASKPDYASIQGNLSNYRVLPHYSTYIIIGSLCLIYSLFLVTSIFDLQSLLQLNHISPEDASSTAVAGFWQLVRIALLNFTILALCYFFSSVFIWDKKIGKIFLTLLFTYTLAFALLAAWKLFGIYINLYGLTPLRLISGWFIMVLIFWTCLTLVRLYKSFDSIRLAIFYTLISFSCLPYLFGIFIN</sequence>
<dbReference type="EMBL" id="LOCM01000030">
    <property type="protein sequence ID" value="PND47261.1"/>
    <property type="molecule type" value="Genomic_DNA"/>
</dbReference>
<dbReference type="Proteomes" id="UP000235963">
    <property type="component" value="Unassembled WGS sequence"/>
</dbReference>
<feature type="transmembrane region" description="Helical" evidence="1">
    <location>
        <begin position="29"/>
        <end position="47"/>
    </location>
</feature>
<organism evidence="2 3">
    <name type="scientific">Streptococcus penaeicida</name>
    <dbReference type="NCBI Taxonomy" id="1765960"/>
    <lineage>
        <taxon>Bacteria</taxon>
        <taxon>Bacillati</taxon>
        <taxon>Bacillota</taxon>
        <taxon>Bacilli</taxon>
        <taxon>Lactobacillales</taxon>
        <taxon>Streptococcaceae</taxon>
        <taxon>Streptococcus</taxon>
    </lineage>
</organism>
<feature type="transmembrane region" description="Helical" evidence="1">
    <location>
        <begin position="362"/>
        <end position="383"/>
    </location>
</feature>
<dbReference type="RefSeq" id="WP_102777962.1">
    <property type="nucleotide sequence ID" value="NZ_CBCSGP010000004.1"/>
</dbReference>
<gene>
    <name evidence="2" type="ORF">AT575_08320</name>
</gene>